<evidence type="ECO:0000313" key="7">
    <source>
        <dbReference type="Proteomes" id="UP001300763"/>
    </source>
</evidence>
<name>A0ABT5SW66_9PSEU</name>
<gene>
    <name evidence="6" type="ORF">PGB27_16640</name>
</gene>
<dbReference type="PANTHER" id="PTHR10696:SF56">
    <property type="entry name" value="TAUD_TFDA-LIKE DOMAIN-CONTAINING PROTEIN"/>
    <property type="match status" value="1"/>
</dbReference>
<evidence type="ECO:0000256" key="2">
    <source>
        <dbReference type="ARBA" id="ARBA00023002"/>
    </source>
</evidence>
<keyword evidence="2" id="KW-0560">Oxidoreductase</keyword>
<evidence type="ECO:0000259" key="5">
    <source>
        <dbReference type="Pfam" id="PF02668"/>
    </source>
</evidence>
<comment type="cofactor">
    <cofactor evidence="1">
        <name>Fe(2+)</name>
        <dbReference type="ChEBI" id="CHEBI:29033"/>
    </cofactor>
</comment>
<keyword evidence="3" id="KW-0408">Iron</keyword>
<dbReference type="Pfam" id="PF02668">
    <property type="entry name" value="TauD"/>
    <property type="match status" value="1"/>
</dbReference>
<dbReference type="Gene3D" id="3.60.130.10">
    <property type="entry name" value="Clavaminate synthase-like"/>
    <property type="match status" value="1"/>
</dbReference>
<dbReference type="Proteomes" id="UP001300763">
    <property type="component" value="Unassembled WGS sequence"/>
</dbReference>
<dbReference type="InterPro" id="IPR050411">
    <property type="entry name" value="AlphaKG_dependent_hydroxylases"/>
</dbReference>
<evidence type="ECO:0000313" key="6">
    <source>
        <dbReference type="EMBL" id="MDD7966966.1"/>
    </source>
</evidence>
<proteinExistence type="predicted"/>
<evidence type="ECO:0000256" key="4">
    <source>
        <dbReference type="ARBA" id="ARBA00023194"/>
    </source>
</evidence>
<dbReference type="GO" id="GO:0051213">
    <property type="term" value="F:dioxygenase activity"/>
    <property type="evidence" value="ECO:0007669"/>
    <property type="project" value="UniProtKB-KW"/>
</dbReference>
<evidence type="ECO:0000256" key="1">
    <source>
        <dbReference type="ARBA" id="ARBA00001954"/>
    </source>
</evidence>
<dbReference type="EMBL" id="JAQZAO010000007">
    <property type="protein sequence ID" value="MDD7966966.1"/>
    <property type="molecule type" value="Genomic_DNA"/>
</dbReference>
<feature type="domain" description="TauD/TfdA-like" evidence="5">
    <location>
        <begin position="32"/>
        <end position="314"/>
    </location>
</feature>
<reference evidence="6 7" key="1">
    <citation type="submission" date="2023-02" db="EMBL/GenBank/DDBJ databases">
        <title>Genome sequencing required for Actinomycetospora new species description.</title>
        <authorList>
            <person name="Saimee Y."/>
            <person name="Duangmal K."/>
        </authorList>
    </citation>
    <scope>NUCLEOTIDE SEQUENCE [LARGE SCALE GENOMIC DNA]</scope>
    <source>
        <strain evidence="6 7">DW7H6</strain>
    </source>
</reference>
<dbReference type="PANTHER" id="PTHR10696">
    <property type="entry name" value="GAMMA-BUTYROBETAINE HYDROXYLASE-RELATED"/>
    <property type="match status" value="1"/>
</dbReference>
<dbReference type="InterPro" id="IPR003819">
    <property type="entry name" value="TauD/TfdA-like"/>
</dbReference>
<keyword evidence="4" id="KW-0045">Antibiotic biosynthesis</keyword>
<dbReference type="RefSeq" id="WP_274201504.1">
    <property type="nucleotide sequence ID" value="NZ_JAQZAO010000007.1"/>
</dbReference>
<comment type="caution">
    <text evidence="6">The sequence shown here is derived from an EMBL/GenBank/DDBJ whole genome shotgun (WGS) entry which is preliminary data.</text>
</comment>
<evidence type="ECO:0000256" key="3">
    <source>
        <dbReference type="ARBA" id="ARBA00023004"/>
    </source>
</evidence>
<protein>
    <submittedName>
        <fullName evidence="6">TauD/TfdA family dioxygenase</fullName>
    </submittedName>
</protein>
<keyword evidence="7" id="KW-1185">Reference proteome</keyword>
<accession>A0ABT5SW66</accession>
<sequence length="336" mass="36436">MSSTMQPPAAGNLDLRPGHPPVLWVNPGPDPVGWAAYHRNDVRQIVARHGSVLIRGLGVRDHAQTAAVMGRLAAVGLLAEREAFAARTALGNGLYSATPWPSTQQMCLHNELSYLPDPPAFMFFACLTPPAAGGATPVGDASAVLQALPPALVARLDHEGWMLVRNYNDEIGASWAEAFGTNDRGAVEHYCRSQGIEFTWNGDGLSTRQRRRAVVRHPVDGRPCWFNQVAFLNEWTLDPDVREYLVESYGPDGLPFTTRFGNGEPIGEDVVNLINNAYAAHTVREPWQAGDVLVVDNIRTAHGRDPYEGDREVVVGMADAIRLDGGAGPAVPGPRR</sequence>
<keyword evidence="6" id="KW-0223">Dioxygenase</keyword>
<dbReference type="SUPFAM" id="SSF51197">
    <property type="entry name" value="Clavaminate synthase-like"/>
    <property type="match status" value="1"/>
</dbReference>
<organism evidence="6 7">
    <name type="scientific">Actinomycetospora lemnae</name>
    <dbReference type="NCBI Taxonomy" id="3019891"/>
    <lineage>
        <taxon>Bacteria</taxon>
        <taxon>Bacillati</taxon>
        <taxon>Actinomycetota</taxon>
        <taxon>Actinomycetes</taxon>
        <taxon>Pseudonocardiales</taxon>
        <taxon>Pseudonocardiaceae</taxon>
        <taxon>Actinomycetospora</taxon>
    </lineage>
</organism>
<dbReference type="InterPro" id="IPR042098">
    <property type="entry name" value="TauD-like_sf"/>
</dbReference>